<feature type="compositionally biased region" description="Polar residues" evidence="8">
    <location>
        <begin position="340"/>
        <end position="349"/>
    </location>
</feature>
<organism evidence="10 11">
    <name type="scientific">Amborella trichopoda</name>
    <dbReference type="NCBI Taxonomy" id="13333"/>
    <lineage>
        <taxon>Eukaryota</taxon>
        <taxon>Viridiplantae</taxon>
        <taxon>Streptophyta</taxon>
        <taxon>Embryophyta</taxon>
        <taxon>Tracheophyta</taxon>
        <taxon>Spermatophyta</taxon>
        <taxon>Magnoliopsida</taxon>
        <taxon>Amborellales</taxon>
        <taxon>Amborellaceae</taxon>
        <taxon>Amborella</taxon>
    </lineage>
</organism>
<dbReference type="EMBL" id="KI394767">
    <property type="protein sequence ID" value="ERN01551.1"/>
    <property type="molecule type" value="Genomic_DNA"/>
</dbReference>
<dbReference type="GO" id="GO:0006355">
    <property type="term" value="P:regulation of DNA-templated transcription"/>
    <property type="evidence" value="ECO:0007669"/>
    <property type="project" value="UniProtKB-ARBA"/>
</dbReference>
<dbReference type="HOGENOM" id="CLU_013796_1_0_1"/>
<dbReference type="PANTHER" id="PTHR21654:SF61">
    <property type="entry name" value="TRIHELIX TRANSCRIPTION FACTOR GTL2"/>
    <property type="match status" value="1"/>
</dbReference>
<dbReference type="Gramene" id="ERN01551">
    <property type="protein sequence ID" value="ERN01551"/>
    <property type="gene ID" value="AMTR_s00002p00271480"/>
</dbReference>
<feature type="region of interest" description="Disordered" evidence="8">
    <location>
        <begin position="494"/>
        <end position="534"/>
    </location>
</feature>
<dbReference type="PANTHER" id="PTHR21654">
    <property type="entry name" value="FI21293P1"/>
    <property type="match status" value="1"/>
</dbReference>
<feature type="compositionally biased region" description="Polar residues" evidence="8">
    <location>
        <begin position="203"/>
        <end position="219"/>
    </location>
</feature>
<dbReference type="CDD" id="cd12203">
    <property type="entry name" value="GT1"/>
    <property type="match status" value="2"/>
</dbReference>
<dbReference type="GO" id="GO:0003677">
    <property type="term" value="F:DNA binding"/>
    <property type="evidence" value="ECO:0007669"/>
    <property type="project" value="UniProtKB-KW"/>
</dbReference>
<evidence type="ECO:0000256" key="7">
    <source>
        <dbReference type="SAM" id="Coils"/>
    </source>
</evidence>
<feature type="compositionally biased region" description="Basic and acidic residues" evidence="8">
    <location>
        <begin position="512"/>
        <end position="527"/>
    </location>
</feature>
<keyword evidence="4" id="KW-0238">DNA-binding</keyword>
<protein>
    <recommendedName>
        <fullName evidence="9">Myb-like domain-containing protein</fullName>
    </recommendedName>
</protein>
<dbReference type="OMA" id="KRWPRSE"/>
<evidence type="ECO:0000259" key="9">
    <source>
        <dbReference type="PROSITE" id="PS50090"/>
    </source>
</evidence>
<dbReference type="OrthoDB" id="691673at2759"/>
<evidence type="ECO:0000256" key="3">
    <source>
        <dbReference type="ARBA" id="ARBA00023015"/>
    </source>
</evidence>
<proteinExistence type="predicted"/>
<dbReference type="SMART" id="SM00717">
    <property type="entry name" value="SANT"/>
    <property type="match status" value="2"/>
</dbReference>
<dbReference type="InterPro" id="IPR001005">
    <property type="entry name" value="SANT/Myb"/>
</dbReference>
<feature type="region of interest" description="Disordered" evidence="8">
    <location>
        <begin position="340"/>
        <end position="393"/>
    </location>
</feature>
<evidence type="ECO:0000256" key="2">
    <source>
        <dbReference type="ARBA" id="ARBA00022737"/>
    </source>
</evidence>
<dbReference type="Gene3D" id="1.10.10.60">
    <property type="entry name" value="Homeodomain-like"/>
    <property type="match status" value="2"/>
</dbReference>
<keyword evidence="7" id="KW-0175">Coiled coil</keyword>
<feature type="coiled-coil region" evidence="7">
    <location>
        <begin position="269"/>
        <end position="296"/>
    </location>
</feature>
<dbReference type="FunFam" id="1.10.10.60:FF:000061">
    <property type="entry name" value="Trihelix transcription factor GT-2"/>
    <property type="match status" value="1"/>
</dbReference>
<sequence>MQSSVEFNGVSDHIHQLLAARSAHSLPMNLSPPPFFTIDAQPPDLRIGPGNPQLQNNPSNELGLFRQLHQSDPFKDNKNADGLEEEELMTDNRSICEASNRWPREETLALLKIRSSIEAGMGDSNVKGPIWEHVSRKLAELGFNRSAKKCKEKFENVSKYYKKTRDSANTRQDGRSYRFFNELEALYNGGNNQFKPVETLSQQKTTVQKTNGEPNVCLNSHSSEGTSEEETLENPETHANPSASDQNRKKRKRKRSSLELMKGFCESMVEQLMHHQEELQNRLLEAVEKRDQERIAREGEWKMQEMARLNRETEIRAQEHALASDREAAIIEFLKKFTENSAENQSPTQAPDPKPEEAPSSANPTNSLALPPENHSPNPNPITEEKSDQSGVVNNGGFHLKRWPRSEVICLIRLRSNLDQRFNESGSKGSLWENISKGMAQLGYNRSAKRCKEKWENINKYFRKTKDATKSRPPDSKTCPYFHLLSNLYQKKMELSPTQKPENSSNSTATLEIERENEVERESESLRDGVQTVGERPNVLLPSIDAGDDRGAMIMTHDPETSRNLYDETVMNGKISMERMVKEMIEMPHGHGHSHQCGVPLNMGSLHASDAQEQLSQSAFMALVCKLSSSNYNTDE</sequence>
<reference evidence="11" key="1">
    <citation type="journal article" date="2013" name="Science">
        <title>The Amborella genome and the evolution of flowering plants.</title>
        <authorList>
            <consortium name="Amborella Genome Project"/>
        </authorList>
    </citation>
    <scope>NUCLEOTIDE SEQUENCE [LARGE SCALE GENOMIC DNA]</scope>
</reference>
<keyword evidence="11" id="KW-1185">Reference proteome</keyword>
<evidence type="ECO:0000256" key="1">
    <source>
        <dbReference type="ARBA" id="ARBA00004123"/>
    </source>
</evidence>
<evidence type="ECO:0000256" key="4">
    <source>
        <dbReference type="ARBA" id="ARBA00023125"/>
    </source>
</evidence>
<accession>W1P1V2</accession>
<dbReference type="GO" id="GO:0005634">
    <property type="term" value="C:nucleus"/>
    <property type="evidence" value="ECO:0007669"/>
    <property type="project" value="UniProtKB-SubCell"/>
</dbReference>
<evidence type="ECO:0000313" key="10">
    <source>
        <dbReference type="EMBL" id="ERN01551.1"/>
    </source>
</evidence>
<name>W1P1V2_AMBTC</name>
<keyword evidence="6" id="KW-0539">Nucleus</keyword>
<gene>
    <name evidence="10" type="ORF">AMTR_s00002p00271480</name>
</gene>
<feature type="domain" description="Myb-like" evidence="9">
    <location>
        <begin position="402"/>
        <end position="459"/>
    </location>
</feature>
<dbReference type="Proteomes" id="UP000017836">
    <property type="component" value="Unassembled WGS sequence"/>
</dbReference>
<dbReference type="SMR" id="W1P1V2"/>
<dbReference type="InterPro" id="IPR044822">
    <property type="entry name" value="Myb_DNA-bind_4"/>
</dbReference>
<evidence type="ECO:0000256" key="8">
    <source>
        <dbReference type="SAM" id="MobiDB-lite"/>
    </source>
</evidence>
<feature type="domain" description="Myb-like" evidence="9">
    <location>
        <begin position="100"/>
        <end position="158"/>
    </location>
</feature>
<keyword evidence="5" id="KW-0804">Transcription</keyword>
<dbReference type="STRING" id="13333.W1P1V2"/>
<keyword evidence="2" id="KW-0677">Repeat</keyword>
<dbReference type="FunFam" id="1.10.10.60:FF:000092">
    <property type="entry name" value="Trihelix transcription factor GT-2"/>
    <property type="match status" value="1"/>
</dbReference>
<keyword evidence="3" id="KW-0805">Transcription regulation</keyword>
<comment type="subcellular location">
    <subcellularLocation>
        <location evidence="1">Nucleus</location>
    </subcellularLocation>
</comment>
<evidence type="ECO:0000313" key="11">
    <source>
        <dbReference type="Proteomes" id="UP000017836"/>
    </source>
</evidence>
<evidence type="ECO:0000256" key="6">
    <source>
        <dbReference type="ARBA" id="ARBA00023242"/>
    </source>
</evidence>
<feature type="region of interest" description="Disordered" evidence="8">
    <location>
        <begin position="203"/>
        <end position="255"/>
    </location>
</feature>
<dbReference type="KEGG" id="atr:18429636"/>
<dbReference type="PROSITE" id="PS50090">
    <property type="entry name" value="MYB_LIKE"/>
    <property type="match status" value="2"/>
</dbReference>
<evidence type="ECO:0000256" key="5">
    <source>
        <dbReference type="ARBA" id="ARBA00023163"/>
    </source>
</evidence>
<dbReference type="AlphaFoldDB" id="W1P1V2"/>
<dbReference type="eggNOG" id="KOG4282">
    <property type="taxonomic scope" value="Eukaryota"/>
</dbReference>
<dbReference type="Pfam" id="PF13837">
    <property type="entry name" value="Myb_DNA-bind_4"/>
    <property type="match status" value="2"/>
</dbReference>
<feature type="compositionally biased region" description="Polar residues" evidence="8">
    <location>
        <begin position="496"/>
        <end position="510"/>
    </location>
</feature>